<dbReference type="EMBL" id="JASJUT010000002">
    <property type="protein sequence ID" value="MDK2594688.1"/>
    <property type="molecule type" value="Genomic_DNA"/>
</dbReference>
<dbReference type="Proteomes" id="UP001231915">
    <property type="component" value="Unassembled WGS sequence"/>
</dbReference>
<keyword evidence="3" id="KW-1185">Reference proteome</keyword>
<feature type="chain" id="PRO_5045329342" evidence="1">
    <location>
        <begin position="24"/>
        <end position="970"/>
    </location>
</feature>
<name>A0ABT7EI09_9GAMM</name>
<comment type="caution">
    <text evidence="2">The sequence shown here is derived from an EMBL/GenBank/DDBJ whole genome shotgun (WGS) entry which is preliminary data.</text>
</comment>
<dbReference type="SUPFAM" id="SSF49478">
    <property type="entry name" value="Cna protein B-type domain"/>
    <property type="match status" value="1"/>
</dbReference>
<reference evidence="2 3" key="1">
    <citation type="submission" date="2023-05" db="EMBL/GenBank/DDBJ databases">
        <title>Pseudoalteromonas ardens sp. nov., Pseudoalteromonas obscura sp. nov., and Pseudoalteromonas umbrosa sp. nov., isolated from the coral Montipora capitata.</title>
        <authorList>
            <person name="Thomas E.M."/>
            <person name="Smith E.M."/>
            <person name="Papke E."/>
            <person name="Shlafstein M.D."/>
            <person name="Oline D.K."/>
            <person name="Videau P."/>
            <person name="Saw J.H."/>
            <person name="Strangman W.K."/>
            <person name="Ushijima B."/>
        </authorList>
    </citation>
    <scope>NUCLEOTIDE SEQUENCE [LARGE SCALE GENOMIC DNA]</scope>
    <source>
        <strain evidence="2 3">P94</strain>
    </source>
</reference>
<dbReference type="RefSeq" id="WP_284136693.1">
    <property type="nucleotide sequence ID" value="NZ_JASJUT010000002.1"/>
</dbReference>
<evidence type="ECO:0000313" key="2">
    <source>
        <dbReference type="EMBL" id="MDK2594688.1"/>
    </source>
</evidence>
<evidence type="ECO:0000256" key="1">
    <source>
        <dbReference type="SAM" id="SignalP"/>
    </source>
</evidence>
<sequence length="970" mass="110034">MISKCFIAALVCVSAAIPYFSHANTENTIGKTYSVLSYGEDRIQTGEVLFFSLYMEGYYLSEVFARKSKTGVQLELQSLFSALDFAISYDENGSRYNGWFIDQAQRFSLDLKLREAVVGDQIVRFDTSDFAQIDGEVYFDARRVSSWFGLQFKFNYQDLKLQMSSEQQLPIERRIERQNRQFSPGTAQQSPVLPWKATPYQVWSPPLLDIQGSFNTMNLKDNVASLSLLGSQDIAFWNTAYFLSGRSGDLLSESRISASRENESGVDFGPITATQVEIGDVLGTRIGGNYRTSYARGVRVSDRPLYRQIDTQTVRISGVIQVGWDVELYQNGLMIDQRLNVQSGLYDFESIELYFGSNEFELVMYGPQGQVLQESRSYFVAGNNIAEGEGYFDTSIVDTGKTLLGDNVGMPDISGWNLLSRYDYGFSDDLSVYGGMRYGLEGQENVYQLNIGASYDVWNKGILNVDLSRDEQGARYYQFQGRTQVNQHALSFVLTDHKVRTELGQASLQHTQEFAVRAAGTLYRHNHVRLNYQNTLNWRREQAGSDLLGSSLLSVATQFGTFSNQLDYHQTNSASDHTLKGITRWQGRVRGTYGRIGLGYQLHPQKQLSDYQIQLSRILDSQFDVELDYTKSLINEDYEIGAGVNWQHDRFRLTGRFSYLQNDDWQVGLTGQFSLGYQSYSNEFFITDRRLASTGSVLVKVFLDQNNNAIFDGNDRLLEGVKIRSVQGFSQAFTDTKGVALLGNMPLNRQTDIVMDEESLPDPFYIAAHDGRSITPRKGFLAYLEYPVVHAGELEGVAYEKDLNGQEQPLAYADIELVGRNQKVVATVKSAYDGYYVFSNIRPGQYEARVKKRSTDNFRQHNTVEVALSNHGDVLLEVDLLVEQLPHYKGYIARGGEFDSLTILQAYVAIVFKRSRHLFSTKPFYVHDKKRKKYLLGYKFAKQSQQAARACLKLKQNHITCEVERISVAQ</sequence>
<keyword evidence="1" id="KW-0732">Signal</keyword>
<organism evidence="2 3">
    <name type="scientific">Pseudoalteromonas obscura</name>
    <dbReference type="NCBI Taxonomy" id="3048491"/>
    <lineage>
        <taxon>Bacteria</taxon>
        <taxon>Pseudomonadati</taxon>
        <taxon>Pseudomonadota</taxon>
        <taxon>Gammaproteobacteria</taxon>
        <taxon>Alteromonadales</taxon>
        <taxon>Pseudoalteromonadaceae</taxon>
        <taxon>Pseudoalteromonas</taxon>
    </lineage>
</organism>
<feature type="signal peptide" evidence="1">
    <location>
        <begin position="1"/>
        <end position="23"/>
    </location>
</feature>
<dbReference type="InterPro" id="IPR013783">
    <property type="entry name" value="Ig-like_fold"/>
</dbReference>
<accession>A0ABT7EI09</accession>
<dbReference type="Gene3D" id="2.60.40.10">
    <property type="entry name" value="Immunoglobulins"/>
    <property type="match status" value="1"/>
</dbReference>
<gene>
    <name evidence="2" type="ORF">QNM18_06340</name>
</gene>
<proteinExistence type="predicted"/>
<evidence type="ECO:0000313" key="3">
    <source>
        <dbReference type="Proteomes" id="UP001231915"/>
    </source>
</evidence>
<protein>
    <submittedName>
        <fullName evidence="2">Carboxypeptidase-like regulatory domain-containing protein</fullName>
    </submittedName>
</protein>